<accession>A0ABV4T7T4</accession>
<dbReference type="InterPro" id="IPR000782">
    <property type="entry name" value="FAS1_domain"/>
</dbReference>
<proteinExistence type="predicted"/>
<evidence type="ECO:0000256" key="1">
    <source>
        <dbReference type="SAM" id="SignalP"/>
    </source>
</evidence>
<evidence type="ECO:0000259" key="2">
    <source>
        <dbReference type="PROSITE" id="PS50213"/>
    </source>
</evidence>
<dbReference type="Proteomes" id="UP001574169">
    <property type="component" value="Unassembled WGS sequence"/>
</dbReference>
<dbReference type="Pfam" id="PF02469">
    <property type="entry name" value="Fasciclin"/>
    <property type="match status" value="2"/>
</dbReference>
<evidence type="ECO:0000313" key="3">
    <source>
        <dbReference type="EMBL" id="MFA9190049.1"/>
    </source>
</evidence>
<dbReference type="SUPFAM" id="SSF82153">
    <property type="entry name" value="FAS1 domain"/>
    <property type="match status" value="2"/>
</dbReference>
<comment type="caution">
    <text evidence="3">The sequence shown here is derived from an EMBL/GenBank/DDBJ whole genome shotgun (WGS) entry which is preliminary data.</text>
</comment>
<dbReference type="SMART" id="SM00554">
    <property type="entry name" value="FAS1"/>
    <property type="match status" value="2"/>
</dbReference>
<gene>
    <name evidence="3" type="ORF">AAGV28_01595</name>
</gene>
<name>A0ABV4T7T4_9FLAO</name>
<keyword evidence="1" id="KW-0732">Signal</keyword>
<reference evidence="3 4" key="1">
    <citation type="submission" date="2024-04" db="EMBL/GenBank/DDBJ databases">
        <title>New Clade of Flavobacterium.</title>
        <authorList>
            <person name="Matos L."/>
            <person name="Proenca D.N."/>
            <person name="Fransisco R.M."/>
            <person name="Chung A.P."/>
            <person name="Maccario L."/>
            <person name="Sorensen S.J."/>
            <person name="Morais P.V."/>
        </authorList>
    </citation>
    <scope>NUCLEOTIDE SEQUENCE [LARGE SCALE GENOMIC DNA]</scope>
    <source>
        <strain evidence="3 4">FZUC8N2.13</strain>
    </source>
</reference>
<dbReference type="InterPro" id="IPR050904">
    <property type="entry name" value="Adhesion/Biosynth-related"/>
</dbReference>
<dbReference type="RefSeq" id="WP_373405077.1">
    <property type="nucleotide sequence ID" value="NZ_JBCFQL010000001.1"/>
</dbReference>
<evidence type="ECO:0000313" key="4">
    <source>
        <dbReference type="Proteomes" id="UP001574169"/>
    </source>
</evidence>
<feature type="domain" description="FAS1" evidence="2">
    <location>
        <begin position="183"/>
        <end position="315"/>
    </location>
</feature>
<feature type="domain" description="FAS1" evidence="2">
    <location>
        <begin position="33"/>
        <end position="181"/>
    </location>
</feature>
<keyword evidence="4" id="KW-1185">Reference proteome</keyword>
<feature type="chain" id="PRO_5045533137" evidence="1">
    <location>
        <begin position="24"/>
        <end position="320"/>
    </location>
</feature>
<dbReference type="InterPro" id="IPR036378">
    <property type="entry name" value="FAS1_dom_sf"/>
</dbReference>
<dbReference type="PROSITE" id="PS50213">
    <property type="entry name" value="FAS1"/>
    <property type="match status" value="2"/>
</dbReference>
<feature type="signal peptide" evidence="1">
    <location>
        <begin position="1"/>
        <end position="23"/>
    </location>
</feature>
<dbReference type="Gene3D" id="2.30.180.10">
    <property type="entry name" value="FAS1 domain"/>
    <property type="match status" value="2"/>
</dbReference>
<dbReference type="PANTHER" id="PTHR10900">
    <property type="entry name" value="PERIOSTIN-RELATED"/>
    <property type="match status" value="1"/>
</dbReference>
<organism evidence="3 4">
    <name type="scientific">Flavobacterium zubiriense</name>
    <dbReference type="NCBI Taxonomy" id="3138075"/>
    <lineage>
        <taxon>Bacteria</taxon>
        <taxon>Pseudomonadati</taxon>
        <taxon>Bacteroidota</taxon>
        <taxon>Flavobacteriia</taxon>
        <taxon>Flavobacteriales</taxon>
        <taxon>Flavobacteriaceae</taxon>
        <taxon>Flavobacterium</taxon>
    </lineage>
</organism>
<protein>
    <submittedName>
        <fullName evidence="3">Fasciclin domain-containing protein</fullName>
    </submittedName>
</protein>
<sequence length="320" mass="33107">MKIVSRIKIAFACIALFTFIVSCNNDDEPQAVNNSIAGIASANPDFSTLVTALNRTGLTATLNGSGTFTVFAPTNAAFNTFFGTLGSNVTVNNVDVNVLRNILLNHVIGKEIMSANIPASVYVSTLSPINATTNAPTISMFVQKSGAVVTLNGGIENGGAVVTSADVDASNGVIHVVNRVIGIPTVKDHAVANPNLSILTSLLVAQNLAGALDGTERAPFTVFAPVNTAFDQATLDLYGGLNSGLKTEVLLYHVVGGLNVRSNAIPSGNIPTLQGESFTITGTAINDAGSDVNKNIILTDIQCSNGIVHAIDKVLLPAFN</sequence>
<dbReference type="EMBL" id="JBCFQL010000001">
    <property type="protein sequence ID" value="MFA9190049.1"/>
    <property type="molecule type" value="Genomic_DNA"/>
</dbReference>
<dbReference type="PANTHER" id="PTHR10900:SF77">
    <property type="entry name" value="FI19380P1"/>
    <property type="match status" value="1"/>
</dbReference>
<dbReference type="PROSITE" id="PS51257">
    <property type="entry name" value="PROKAR_LIPOPROTEIN"/>
    <property type="match status" value="1"/>
</dbReference>